<evidence type="ECO:0000313" key="1">
    <source>
        <dbReference type="EMBL" id="STM08834.1"/>
    </source>
</evidence>
<evidence type="ECO:0000313" key="2">
    <source>
        <dbReference type="Proteomes" id="UP000254174"/>
    </source>
</evidence>
<gene>
    <name evidence="1" type="ORF">NCTC7922_00355</name>
</gene>
<accession>A0A377CXK7</accession>
<dbReference type="Proteomes" id="UP000254174">
    <property type="component" value="Unassembled WGS sequence"/>
</dbReference>
<organism evidence="1 2">
    <name type="scientific">Escherichia coli</name>
    <dbReference type="NCBI Taxonomy" id="562"/>
    <lineage>
        <taxon>Bacteria</taxon>
        <taxon>Pseudomonadati</taxon>
        <taxon>Pseudomonadota</taxon>
        <taxon>Gammaproteobacteria</taxon>
        <taxon>Enterobacterales</taxon>
        <taxon>Enterobacteriaceae</taxon>
        <taxon>Escherichia</taxon>
    </lineage>
</organism>
<dbReference type="EMBL" id="UGFC01000004">
    <property type="protein sequence ID" value="STM08834.1"/>
    <property type="molecule type" value="Genomic_DNA"/>
</dbReference>
<sequence length="64" mass="7400">MRGRGVESVAKCRSRQDGGTECNATKRQQFAAISVEFVHDNQVYRSMFIVYMHFWRTRGTLTGQ</sequence>
<proteinExistence type="predicted"/>
<dbReference type="AlphaFoldDB" id="A0A377CXK7"/>
<protein>
    <submittedName>
        <fullName evidence="1">Uncharacterized protein</fullName>
    </submittedName>
</protein>
<name>A0A377CXK7_ECOLX</name>
<reference evidence="1 2" key="1">
    <citation type="submission" date="2018-06" db="EMBL/GenBank/DDBJ databases">
        <authorList>
            <consortium name="Pathogen Informatics"/>
            <person name="Doyle S."/>
        </authorList>
    </citation>
    <scope>NUCLEOTIDE SEQUENCE [LARGE SCALE GENOMIC DNA]</scope>
    <source>
        <strain evidence="1 2">NCTC7922</strain>
    </source>
</reference>